<organism evidence="7 8">
    <name type="scientific">Nocardiopsis sediminis</name>
    <dbReference type="NCBI Taxonomy" id="1778267"/>
    <lineage>
        <taxon>Bacteria</taxon>
        <taxon>Bacillati</taxon>
        <taxon>Actinomycetota</taxon>
        <taxon>Actinomycetes</taxon>
        <taxon>Streptosporangiales</taxon>
        <taxon>Nocardiopsidaceae</taxon>
        <taxon>Nocardiopsis</taxon>
    </lineage>
</organism>
<evidence type="ECO:0000256" key="1">
    <source>
        <dbReference type="ARBA" id="ARBA00005417"/>
    </source>
</evidence>
<evidence type="ECO:0000256" key="3">
    <source>
        <dbReference type="ARBA" id="ARBA00022741"/>
    </source>
</evidence>
<dbReference type="PANTHER" id="PTHR46743">
    <property type="entry name" value="TEICHOIC ACIDS EXPORT ATP-BINDING PROTEIN TAGH"/>
    <property type="match status" value="1"/>
</dbReference>
<evidence type="ECO:0000259" key="6">
    <source>
        <dbReference type="PROSITE" id="PS50893"/>
    </source>
</evidence>
<dbReference type="Pfam" id="PF00005">
    <property type="entry name" value="ABC_tran"/>
    <property type="match status" value="1"/>
</dbReference>
<keyword evidence="4 7" id="KW-0067">ATP-binding</keyword>
<dbReference type="GO" id="GO:0005524">
    <property type="term" value="F:ATP binding"/>
    <property type="evidence" value="ECO:0007669"/>
    <property type="project" value="UniProtKB-KW"/>
</dbReference>
<evidence type="ECO:0000256" key="4">
    <source>
        <dbReference type="ARBA" id="ARBA00022840"/>
    </source>
</evidence>
<dbReference type="SUPFAM" id="SSF52540">
    <property type="entry name" value="P-loop containing nucleoside triphosphate hydrolases"/>
    <property type="match status" value="1"/>
</dbReference>
<evidence type="ECO:0000256" key="2">
    <source>
        <dbReference type="ARBA" id="ARBA00022448"/>
    </source>
</evidence>
<feature type="domain" description="ABC transporter" evidence="6">
    <location>
        <begin position="25"/>
        <end position="252"/>
    </location>
</feature>
<keyword evidence="3" id="KW-0547">Nucleotide-binding</keyword>
<dbReference type="PANTHER" id="PTHR46743:SF2">
    <property type="entry name" value="TEICHOIC ACIDS EXPORT ATP-BINDING PROTEIN TAGH"/>
    <property type="match status" value="1"/>
</dbReference>
<comment type="caution">
    <text evidence="7">The sequence shown here is derived from an EMBL/GenBank/DDBJ whole genome shotgun (WGS) entry which is preliminary data.</text>
</comment>
<dbReference type="InterPro" id="IPR003439">
    <property type="entry name" value="ABC_transporter-like_ATP-bd"/>
</dbReference>
<comment type="similarity">
    <text evidence="1">Belongs to the ABC transporter superfamily.</text>
</comment>
<reference evidence="8" key="1">
    <citation type="journal article" date="2019" name="Int. J. Syst. Evol. Microbiol.">
        <title>The Global Catalogue of Microorganisms (GCM) 10K type strain sequencing project: providing services to taxonomists for standard genome sequencing and annotation.</title>
        <authorList>
            <consortium name="The Broad Institute Genomics Platform"/>
            <consortium name="The Broad Institute Genome Sequencing Center for Infectious Disease"/>
            <person name="Wu L."/>
            <person name="Ma J."/>
        </authorList>
    </citation>
    <scope>NUCLEOTIDE SEQUENCE [LARGE SCALE GENOMIC DNA]</scope>
    <source>
        <strain evidence="8">TBRC 1826</strain>
    </source>
</reference>
<dbReference type="PROSITE" id="PS00211">
    <property type="entry name" value="ABC_TRANSPORTER_1"/>
    <property type="match status" value="1"/>
</dbReference>
<feature type="region of interest" description="Disordered" evidence="5">
    <location>
        <begin position="250"/>
        <end position="275"/>
    </location>
</feature>
<dbReference type="InterPro" id="IPR050683">
    <property type="entry name" value="Bact_Polysacc_Export_ATP-bd"/>
</dbReference>
<dbReference type="EMBL" id="JBHSBH010000009">
    <property type="protein sequence ID" value="MFC3997061.1"/>
    <property type="molecule type" value="Genomic_DNA"/>
</dbReference>
<dbReference type="InterPro" id="IPR003593">
    <property type="entry name" value="AAA+_ATPase"/>
</dbReference>
<evidence type="ECO:0000313" key="7">
    <source>
        <dbReference type="EMBL" id="MFC3997061.1"/>
    </source>
</evidence>
<dbReference type="SMART" id="SM00382">
    <property type="entry name" value="AAA"/>
    <property type="match status" value="1"/>
</dbReference>
<dbReference type="InterPro" id="IPR015860">
    <property type="entry name" value="ABC_transpr_TagH-like"/>
</dbReference>
<dbReference type="PROSITE" id="PS50893">
    <property type="entry name" value="ABC_TRANSPORTER_2"/>
    <property type="match status" value="1"/>
</dbReference>
<evidence type="ECO:0000313" key="8">
    <source>
        <dbReference type="Proteomes" id="UP001595847"/>
    </source>
</evidence>
<dbReference type="InterPro" id="IPR027417">
    <property type="entry name" value="P-loop_NTPase"/>
</dbReference>
<dbReference type="Gene3D" id="3.40.50.300">
    <property type="entry name" value="P-loop containing nucleotide triphosphate hydrolases"/>
    <property type="match status" value="1"/>
</dbReference>
<sequence>MAEPVIEARGLGIKFAMNRRRKRSLREMFIHGNKRDPNPTGSDFWPLRDISFEIGQGECVGIVGKNGTGKSTLLKMIAGVLIPDEGSVEVRGKVAPLLELRAGFNDQLTGRENVQLVGSLHGMSPKMIEEKFDEIVEFANIREGYIDMPVRHYSSGMKVRLGFALISQLQHPIMLVDEVLAVGDKAFKKKCYDAIKRMLADNRTMVLVSHSESDLKRFCNRGLYVRDGALVLDSDIQSALDAYNADVKAEQEAKTAKPAEEKKKPTGEDGNGKAA</sequence>
<gene>
    <name evidence="7" type="ORF">ACFOVU_14105</name>
</gene>
<name>A0ABV8FQB5_9ACTN</name>
<evidence type="ECO:0000256" key="5">
    <source>
        <dbReference type="SAM" id="MobiDB-lite"/>
    </source>
</evidence>
<dbReference type="InterPro" id="IPR017871">
    <property type="entry name" value="ABC_transporter-like_CS"/>
</dbReference>
<dbReference type="RefSeq" id="WP_378533694.1">
    <property type="nucleotide sequence ID" value="NZ_JBHSBH010000009.1"/>
</dbReference>
<proteinExistence type="inferred from homology"/>
<dbReference type="CDD" id="cd03220">
    <property type="entry name" value="ABC_KpsT_Wzt"/>
    <property type="match status" value="1"/>
</dbReference>
<keyword evidence="2" id="KW-0813">Transport</keyword>
<dbReference type="Proteomes" id="UP001595847">
    <property type="component" value="Unassembled WGS sequence"/>
</dbReference>
<protein>
    <submittedName>
        <fullName evidence="7">ABC transporter ATP-binding protein</fullName>
    </submittedName>
</protein>
<accession>A0ABV8FQB5</accession>
<keyword evidence="8" id="KW-1185">Reference proteome</keyword>